<dbReference type="Proteomes" id="UP001319827">
    <property type="component" value="Chromosome"/>
</dbReference>
<sequence length="198" mass="22310">MASVEEVLQYWFGNAPGAAASRERTRFWFAGGEAVDREIRQRFGDLVEDAAAGDLDPWRQSDRGTLALIILLDQFPRNIHRGSALAYACDARALQLALDGMAAGQDRSLTTVERAFFYLPLEHAEDLEIQRKSVRAFEELLAEAPAALRPLCEGFLDYAWKHLRVIERFARFPHRNAALGRPSSAEEEEFLRQPGSSF</sequence>
<accession>A0ABM8HT12</accession>
<proteinExistence type="predicted"/>
<reference evidence="1 2" key="1">
    <citation type="journal article" date="2016" name="C (Basel)">
        <title>Selective Growth of and Electricity Production by Marine Exoelectrogenic Bacteria in Self-Aggregated Hydrogel of Microbially Reduced Graphene Oxide.</title>
        <authorList>
            <person name="Yoshida N."/>
            <person name="Goto Y."/>
            <person name="Miyata Y."/>
        </authorList>
    </citation>
    <scope>NUCLEOTIDE SEQUENCE [LARGE SCALE GENOMIC DNA]</scope>
    <source>
        <strain evidence="1 2">NIT-T3</strain>
    </source>
</reference>
<dbReference type="InterPro" id="IPR010323">
    <property type="entry name" value="DUF924"/>
</dbReference>
<evidence type="ECO:0000313" key="1">
    <source>
        <dbReference type="EMBL" id="BCR03825.1"/>
    </source>
</evidence>
<dbReference type="Gene3D" id="1.20.58.320">
    <property type="entry name" value="TPR-like"/>
    <property type="match status" value="1"/>
</dbReference>
<dbReference type="EMBL" id="AP024355">
    <property type="protein sequence ID" value="BCR03825.1"/>
    <property type="molecule type" value="Genomic_DNA"/>
</dbReference>
<gene>
    <name evidence="1" type="ORF">DESUT3_08940</name>
</gene>
<reference evidence="1 2" key="2">
    <citation type="journal article" date="2021" name="Int. J. Syst. Evol. Microbiol.">
        <title>Isolation and Polyphasic Characterization of Desulfuromonas versatilis sp. Nov., an Electrogenic Bacteria Capable of Versatile Metabolism Isolated from a Graphene Oxide-Reducing Enrichment Culture.</title>
        <authorList>
            <person name="Xie L."/>
            <person name="Yoshida N."/>
            <person name="Ishii S."/>
            <person name="Meng L."/>
        </authorList>
    </citation>
    <scope>NUCLEOTIDE SEQUENCE [LARGE SCALE GENOMIC DNA]</scope>
    <source>
        <strain evidence="1 2">NIT-T3</strain>
    </source>
</reference>
<dbReference type="Gene3D" id="1.25.40.10">
    <property type="entry name" value="Tetratricopeptide repeat domain"/>
    <property type="match status" value="1"/>
</dbReference>
<organism evidence="1 2">
    <name type="scientific">Desulfuromonas versatilis</name>
    <dbReference type="NCBI Taxonomy" id="2802975"/>
    <lineage>
        <taxon>Bacteria</taxon>
        <taxon>Pseudomonadati</taxon>
        <taxon>Thermodesulfobacteriota</taxon>
        <taxon>Desulfuromonadia</taxon>
        <taxon>Desulfuromonadales</taxon>
        <taxon>Desulfuromonadaceae</taxon>
        <taxon>Desulfuromonas</taxon>
    </lineage>
</organism>
<keyword evidence="2" id="KW-1185">Reference proteome</keyword>
<evidence type="ECO:0000313" key="2">
    <source>
        <dbReference type="Proteomes" id="UP001319827"/>
    </source>
</evidence>
<name>A0ABM8HT12_9BACT</name>
<dbReference type="SUPFAM" id="SSF48452">
    <property type="entry name" value="TPR-like"/>
    <property type="match status" value="1"/>
</dbReference>
<dbReference type="RefSeq" id="WP_221251267.1">
    <property type="nucleotide sequence ID" value="NZ_AP024355.1"/>
</dbReference>
<dbReference type="InterPro" id="IPR011990">
    <property type="entry name" value="TPR-like_helical_dom_sf"/>
</dbReference>
<dbReference type="Pfam" id="PF06041">
    <property type="entry name" value="DUF924"/>
    <property type="match status" value="1"/>
</dbReference>
<protein>
    <submittedName>
        <fullName evidence="1">Membrane protein</fullName>
    </submittedName>
</protein>